<evidence type="ECO:0000313" key="2">
    <source>
        <dbReference type="EMBL" id="MVN33988.1"/>
    </source>
</evidence>
<protein>
    <recommendedName>
        <fullName evidence="1">Polysaccharide pyruvyl transferase domain-containing protein</fullName>
    </recommendedName>
</protein>
<dbReference type="PANTHER" id="PTHR36836:SF1">
    <property type="entry name" value="COLANIC ACID BIOSYNTHESIS PROTEIN WCAK"/>
    <property type="match status" value="1"/>
</dbReference>
<dbReference type="EMBL" id="WPOM01000032">
    <property type="protein sequence ID" value="MVN33988.1"/>
    <property type="molecule type" value="Genomic_DNA"/>
</dbReference>
<name>A0A369MYF3_EGGLN</name>
<dbReference type="PANTHER" id="PTHR36836">
    <property type="entry name" value="COLANIC ACID BIOSYNTHESIS PROTEIN WCAK"/>
    <property type="match status" value="1"/>
</dbReference>
<dbReference type="Pfam" id="PF04230">
    <property type="entry name" value="PS_pyruv_trans"/>
    <property type="match status" value="1"/>
</dbReference>
<gene>
    <name evidence="2" type="ORF">GO726_12565</name>
</gene>
<feature type="domain" description="Polysaccharide pyruvyl transferase" evidence="1">
    <location>
        <begin position="28"/>
        <end position="326"/>
    </location>
</feature>
<dbReference type="AlphaFoldDB" id="A0A369MYF3"/>
<dbReference type="InterPro" id="IPR007345">
    <property type="entry name" value="Polysacch_pyruvyl_Trfase"/>
</dbReference>
<reference evidence="2 3" key="1">
    <citation type="submission" date="2019-11" db="EMBL/GenBank/DDBJ databases">
        <title>Whole genome shotgun sequencing (WGS) data from Adlercreutzia equolifaciens ResAG-91, Eggerthella lenta MRI-F36, MRI-F37, MRI-F40, ResAG-49, ResAG-88, ResAG-121, ResAG-145, and Gordonibacter sp. ResAG-5, ResAG-26, ResAG-43, ResAG-50, ResAG-59.</title>
        <authorList>
            <person name="Stoll D.A."/>
            <person name="Danylec N."/>
            <person name="Franz C.M.A.P."/>
            <person name="Huch M."/>
        </authorList>
    </citation>
    <scope>NUCLEOTIDE SEQUENCE [LARGE SCALE GENOMIC DNA]</scope>
    <source>
        <strain evidence="2 3">ResAG-88</strain>
    </source>
</reference>
<dbReference type="Proteomes" id="UP000436429">
    <property type="component" value="Unassembled WGS sequence"/>
</dbReference>
<dbReference type="RefSeq" id="WP_015761177.1">
    <property type="nucleotide sequence ID" value="NZ_BQNE01000001.1"/>
</dbReference>
<evidence type="ECO:0000313" key="3">
    <source>
        <dbReference type="Proteomes" id="UP000436429"/>
    </source>
</evidence>
<evidence type="ECO:0000259" key="1">
    <source>
        <dbReference type="Pfam" id="PF04230"/>
    </source>
</evidence>
<proteinExistence type="predicted"/>
<accession>A0A369MYF3</accession>
<sequence length="399" mass="44029">MIGGVMKGSVMQTTSNNSILVDFYSATNLGDDLLLHALLKRYPNTQFIMLASREERILEMQYDNLKVIELGTSDCRRLGAIGRFARARRLLRERETVLSKQKCLVVIGGSIFIQPSASTIRGLISSVCAVKDRARLYGASMNTFILGANFGPYRSNRFLKGFHDIFSRCNDVCFRDQKSSGLFSDLKNVRFAPDILFATPFLDGPKQKQALLSVIDLKTKGQTESLASYASAYETWIANASHWFAKNGYRVVVSSFCKAEGDENAVERVAEKVNQLGSSIEVLLYRGDAAPVLDEISKSEVVVATRFHAMVLGLASGAKVLSVPYSKKAAYVMADIGFDRGNVLDIASIDPADMTPCERILESEPLCVSTFAKEALRHFRALDDYLLKSPDGNHETALS</sequence>
<organism evidence="2 3">
    <name type="scientific">Eggerthella lenta</name>
    <name type="common">Eubacterium lentum</name>
    <dbReference type="NCBI Taxonomy" id="84112"/>
    <lineage>
        <taxon>Bacteria</taxon>
        <taxon>Bacillati</taxon>
        <taxon>Actinomycetota</taxon>
        <taxon>Coriobacteriia</taxon>
        <taxon>Eggerthellales</taxon>
        <taxon>Eggerthellaceae</taxon>
        <taxon>Eggerthella</taxon>
    </lineage>
</organism>
<comment type="caution">
    <text evidence="2">The sequence shown here is derived from an EMBL/GenBank/DDBJ whole genome shotgun (WGS) entry which is preliminary data.</text>
</comment>
<dbReference type="OMA" id="DVCFRDQ"/>